<dbReference type="AlphaFoldDB" id="A0A9D4ZAR4"/>
<feature type="compositionally biased region" description="Pro residues" evidence="6">
    <location>
        <begin position="1"/>
        <end position="12"/>
    </location>
</feature>
<protein>
    <recommendedName>
        <fullName evidence="11">La-related protein 6</fullName>
    </recommendedName>
</protein>
<feature type="compositionally biased region" description="Basic and acidic residues" evidence="6">
    <location>
        <begin position="606"/>
        <end position="622"/>
    </location>
</feature>
<dbReference type="Gene3D" id="1.10.10.10">
    <property type="entry name" value="Winged helix-like DNA-binding domain superfamily/Winged helix DNA-binding domain"/>
    <property type="match status" value="1"/>
</dbReference>
<evidence type="ECO:0000256" key="2">
    <source>
        <dbReference type="ARBA" id="ARBA00004123"/>
    </source>
</evidence>
<organism evidence="9 10">
    <name type="scientific">Adiantum capillus-veneris</name>
    <name type="common">Maidenhair fern</name>
    <dbReference type="NCBI Taxonomy" id="13818"/>
    <lineage>
        <taxon>Eukaryota</taxon>
        <taxon>Viridiplantae</taxon>
        <taxon>Streptophyta</taxon>
        <taxon>Embryophyta</taxon>
        <taxon>Tracheophyta</taxon>
        <taxon>Polypodiopsida</taxon>
        <taxon>Polypodiidae</taxon>
        <taxon>Polypodiales</taxon>
        <taxon>Pteridineae</taxon>
        <taxon>Pteridaceae</taxon>
        <taxon>Vittarioideae</taxon>
        <taxon>Adiantum</taxon>
    </lineage>
</organism>
<comment type="subcellular location">
    <subcellularLocation>
        <location evidence="2">Nucleus</location>
    </subcellularLocation>
</comment>
<sequence length="704" mass="75229">MDPPSHAPPAPDPVVATASSEVPTHPENAELLSRDPTRLSSGASRENRASLQKSIQPSRPSTQSRNVQWVRVTPQSQKAGNSSTHETGDSGKQGSSGSLSTAVPQNQPPSSTELLELAAAAPTVMSQKQATEVIKVVDECGSVESSSKTSHDQTVVQSASNENIAQEVVVDNRVPDPVIQAMEEELMPPATNPEDEQILEPQQRSLSRTSSLSAKAREFVPKNVTMPTAAPTLPPQPPQMHGPLMPPLMIPLNTAPGILSMFPPSSPLPSPQLGGFPIPMAGPPPPPIPASLMGPMPILGPPHPGLLNVGPPPPPVIPPSPYLIHSPSSSVPSHLPSATLVDSLIDPLANQSVRPSGEVAQDQQQSQDPDLSAAQPGTTKPVLTEELRAKIVKQVEFYFSDTNLPTDHHLMKFVKKDSEGFVPIAILANFRKVRNLVKNYALVASALRSSKQLVVSTDGKKVRRLHPLPPVDLEEIQSRTVVAENLPDDHSIESMEQLFSSVGNVKMIRVCEPEASNGTNQAAKFSKADMVVSNKLHALVEYETVEQAERAVAELTDQGNWRRGLHVRLLLRRTNKHNASKSHKVNEGADGSGPEDDAATSASDNVVDRGGEEGNIQDRSEELPGGDNAQLDGSSKKGRGRGRVRGRGRGQYHPNGGRSHPVGTPPQANMLSNFEVKPPLGPRMPDGTRGFTLGRGKVMPTNSV</sequence>
<evidence type="ECO:0000256" key="6">
    <source>
        <dbReference type="SAM" id="MobiDB-lite"/>
    </source>
</evidence>
<dbReference type="CDD" id="cd12288">
    <property type="entry name" value="RRM_La_like_plant"/>
    <property type="match status" value="1"/>
</dbReference>
<dbReference type="GO" id="GO:0005634">
    <property type="term" value="C:nucleus"/>
    <property type="evidence" value="ECO:0007669"/>
    <property type="project" value="UniProtKB-SubCell"/>
</dbReference>
<dbReference type="Gene3D" id="3.30.70.330">
    <property type="match status" value="1"/>
</dbReference>
<accession>A0A9D4ZAR4</accession>
<dbReference type="OrthoDB" id="435402at2759"/>
<dbReference type="InterPro" id="IPR012677">
    <property type="entry name" value="Nucleotide-bd_a/b_plait_sf"/>
</dbReference>
<feature type="domain" description="HTH La-type RNA-binding" evidence="8">
    <location>
        <begin position="381"/>
        <end position="472"/>
    </location>
</feature>
<dbReference type="InterPro" id="IPR006630">
    <property type="entry name" value="La_HTH"/>
</dbReference>
<reference evidence="9" key="1">
    <citation type="submission" date="2021-01" db="EMBL/GenBank/DDBJ databases">
        <title>Adiantum capillus-veneris genome.</title>
        <authorList>
            <person name="Fang Y."/>
            <person name="Liao Q."/>
        </authorList>
    </citation>
    <scope>NUCLEOTIDE SEQUENCE</scope>
    <source>
        <strain evidence="9">H3</strain>
        <tissue evidence="9">Leaf</tissue>
    </source>
</reference>
<feature type="compositionally biased region" description="Low complexity" evidence="6">
    <location>
        <begin position="360"/>
        <end position="375"/>
    </location>
</feature>
<feature type="domain" description="RRM" evidence="7">
    <location>
        <begin position="479"/>
        <end position="574"/>
    </location>
</feature>
<feature type="compositionally biased region" description="Basic residues" evidence="6">
    <location>
        <begin position="636"/>
        <end position="650"/>
    </location>
</feature>
<dbReference type="InterPro" id="IPR034878">
    <property type="entry name" value="La-rel_plant_RRM"/>
</dbReference>
<dbReference type="InterPro" id="IPR000504">
    <property type="entry name" value="RRM_dom"/>
</dbReference>
<dbReference type="SMART" id="SM00715">
    <property type="entry name" value="LA"/>
    <property type="match status" value="1"/>
</dbReference>
<dbReference type="PROSITE" id="PS50961">
    <property type="entry name" value="HTH_LA"/>
    <property type="match status" value="1"/>
</dbReference>
<keyword evidence="3 5" id="KW-0694">RNA-binding</keyword>
<evidence type="ECO:0000256" key="4">
    <source>
        <dbReference type="ARBA" id="ARBA00023242"/>
    </source>
</evidence>
<feature type="compositionally biased region" description="Low complexity" evidence="6">
    <location>
        <begin position="202"/>
        <end position="212"/>
    </location>
</feature>
<dbReference type="PANTHER" id="PTHR22792">
    <property type="entry name" value="LUPUS LA PROTEIN-RELATED"/>
    <property type="match status" value="1"/>
</dbReference>
<feature type="region of interest" description="Disordered" evidence="6">
    <location>
        <begin position="576"/>
        <end position="704"/>
    </location>
</feature>
<evidence type="ECO:0000259" key="7">
    <source>
        <dbReference type="PROSITE" id="PS50102"/>
    </source>
</evidence>
<dbReference type="InterPro" id="IPR045180">
    <property type="entry name" value="La_dom_prot"/>
</dbReference>
<evidence type="ECO:0000313" key="9">
    <source>
        <dbReference type="EMBL" id="KAI5065861.1"/>
    </source>
</evidence>
<comment type="function">
    <text evidence="1">Transcriptional regulator.</text>
</comment>
<feature type="region of interest" description="Disordered" evidence="6">
    <location>
        <begin position="353"/>
        <end position="380"/>
    </location>
</feature>
<keyword evidence="10" id="KW-1185">Reference proteome</keyword>
<dbReference type="GO" id="GO:0006396">
    <property type="term" value="P:RNA processing"/>
    <property type="evidence" value="ECO:0007669"/>
    <property type="project" value="InterPro"/>
</dbReference>
<dbReference type="FunFam" id="1.10.10.10:FF:000158">
    <property type="entry name" value="La ribonucleoprotein domain family member 7"/>
    <property type="match status" value="1"/>
</dbReference>
<proteinExistence type="predicted"/>
<comment type="caution">
    <text evidence="9">The sequence shown here is derived from an EMBL/GenBank/DDBJ whole genome shotgun (WGS) entry which is preliminary data.</text>
</comment>
<dbReference type="InterPro" id="IPR002344">
    <property type="entry name" value="Lupus_La"/>
</dbReference>
<feature type="compositionally biased region" description="Polar residues" evidence="6">
    <location>
        <begin position="38"/>
        <end position="112"/>
    </location>
</feature>
<feature type="region of interest" description="Disordered" evidence="6">
    <location>
        <begin position="1"/>
        <end position="114"/>
    </location>
</feature>
<evidence type="ECO:0000256" key="5">
    <source>
        <dbReference type="PROSITE-ProRule" id="PRU00332"/>
    </source>
</evidence>
<dbReference type="PROSITE" id="PS50102">
    <property type="entry name" value="RRM"/>
    <property type="match status" value="1"/>
</dbReference>
<dbReference type="PANTHER" id="PTHR22792:SF66">
    <property type="entry name" value="LA-RELATED PROTEIN 6B"/>
    <property type="match status" value="1"/>
</dbReference>
<dbReference type="InterPro" id="IPR036390">
    <property type="entry name" value="WH_DNA-bd_sf"/>
</dbReference>
<evidence type="ECO:0000259" key="8">
    <source>
        <dbReference type="PROSITE" id="PS50961"/>
    </source>
</evidence>
<dbReference type="GO" id="GO:0003729">
    <property type="term" value="F:mRNA binding"/>
    <property type="evidence" value="ECO:0007669"/>
    <property type="project" value="TreeGrafter"/>
</dbReference>
<dbReference type="InterPro" id="IPR036388">
    <property type="entry name" value="WH-like_DNA-bd_sf"/>
</dbReference>
<evidence type="ECO:0000313" key="10">
    <source>
        <dbReference type="Proteomes" id="UP000886520"/>
    </source>
</evidence>
<feature type="region of interest" description="Disordered" evidence="6">
    <location>
        <begin position="189"/>
        <end position="212"/>
    </location>
</feature>
<gene>
    <name evidence="9" type="ORF">GOP47_0018485</name>
</gene>
<keyword evidence="4" id="KW-0539">Nucleus</keyword>
<dbReference type="SUPFAM" id="SSF46785">
    <property type="entry name" value="Winged helix' DNA-binding domain"/>
    <property type="match status" value="1"/>
</dbReference>
<dbReference type="GO" id="GO:1990904">
    <property type="term" value="C:ribonucleoprotein complex"/>
    <property type="evidence" value="ECO:0007669"/>
    <property type="project" value="InterPro"/>
</dbReference>
<dbReference type="Pfam" id="PF05383">
    <property type="entry name" value="La"/>
    <property type="match status" value="1"/>
</dbReference>
<dbReference type="SUPFAM" id="SSF54928">
    <property type="entry name" value="RNA-binding domain, RBD"/>
    <property type="match status" value="1"/>
</dbReference>
<dbReference type="InterPro" id="IPR035979">
    <property type="entry name" value="RBD_domain_sf"/>
</dbReference>
<evidence type="ECO:0008006" key="11">
    <source>
        <dbReference type="Google" id="ProtNLM"/>
    </source>
</evidence>
<name>A0A9D4ZAR4_ADICA</name>
<evidence type="ECO:0000256" key="1">
    <source>
        <dbReference type="ARBA" id="ARBA00002339"/>
    </source>
</evidence>
<dbReference type="CDD" id="cd08033">
    <property type="entry name" value="LARP_6"/>
    <property type="match status" value="1"/>
</dbReference>
<dbReference type="EMBL" id="JABFUD020000018">
    <property type="protein sequence ID" value="KAI5065861.1"/>
    <property type="molecule type" value="Genomic_DNA"/>
</dbReference>
<dbReference type="PRINTS" id="PR00302">
    <property type="entry name" value="LUPUSLA"/>
</dbReference>
<evidence type="ECO:0000256" key="3">
    <source>
        <dbReference type="ARBA" id="ARBA00022884"/>
    </source>
</evidence>
<dbReference type="Proteomes" id="UP000886520">
    <property type="component" value="Chromosome 18"/>
</dbReference>